<evidence type="ECO:0000313" key="7">
    <source>
        <dbReference type="EMBL" id="SHF21032.1"/>
    </source>
</evidence>
<dbReference type="Gene3D" id="1.10.1740.10">
    <property type="match status" value="1"/>
</dbReference>
<evidence type="ECO:0000259" key="6">
    <source>
        <dbReference type="PROSITE" id="PS00622"/>
    </source>
</evidence>
<dbReference type="STRING" id="494016.SAMN04487965_1637"/>
<dbReference type="Pfam" id="PF08281">
    <property type="entry name" value="Sigma70_r4_2"/>
    <property type="match status" value="1"/>
</dbReference>
<keyword evidence="2" id="KW-0805">Transcription regulation</keyword>
<dbReference type="Proteomes" id="UP000184170">
    <property type="component" value="Unassembled WGS sequence"/>
</dbReference>
<sequence>MDARDRLFQQAMADCGAGVTRVAGSYVRSTAERDDLVQEIWLAVWRALPSFRGEASLKTFIFRIAHNRSVTELARRRTAHGGAGELETIEDNAPGPEQQLQDLRDAERLVRAVQQLPLGLRQTLTLRLEGLSYAEIAEVLGVSESNVAVRLNRARERLSTRLGGGRGK</sequence>
<dbReference type="AlphaFoldDB" id="A0A1M4ZTD1"/>
<dbReference type="SUPFAM" id="SSF88659">
    <property type="entry name" value="Sigma3 and sigma4 domains of RNA polymerase sigma factors"/>
    <property type="match status" value="1"/>
</dbReference>
<evidence type="ECO:0000256" key="4">
    <source>
        <dbReference type="ARBA" id="ARBA00023125"/>
    </source>
</evidence>
<dbReference type="Pfam" id="PF04542">
    <property type="entry name" value="Sigma70_r2"/>
    <property type="match status" value="1"/>
</dbReference>
<dbReference type="PANTHER" id="PTHR43133:SF8">
    <property type="entry name" value="RNA POLYMERASE SIGMA FACTOR HI_1459-RELATED"/>
    <property type="match status" value="1"/>
</dbReference>
<keyword evidence="5" id="KW-0804">Transcription</keyword>
<dbReference type="InterPro" id="IPR000792">
    <property type="entry name" value="Tscrpt_reg_LuxR_C"/>
</dbReference>
<dbReference type="GO" id="GO:0003677">
    <property type="term" value="F:DNA binding"/>
    <property type="evidence" value="ECO:0007669"/>
    <property type="project" value="UniProtKB-KW"/>
</dbReference>
<dbReference type="InterPro" id="IPR039425">
    <property type="entry name" value="RNA_pol_sigma-70-like"/>
</dbReference>
<dbReference type="GO" id="GO:0006352">
    <property type="term" value="P:DNA-templated transcription initiation"/>
    <property type="evidence" value="ECO:0007669"/>
    <property type="project" value="InterPro"/>
</dbReference>
<dbReference type="NCBIfam" id="TIGR02937">
    <property type="entry name" value="sigma70-ECF"/>
    <property type="match status" value="1"/>
</dbReference>
<evidence type="ECO:0000256" key="3">
    <source>
        <dbReference type="ARBA" id="ARBA00023082"/>
    </source>
</evidence>
<accession>A0A1M4ZTD1</accession>
<dbReference type="InterPro" id="IPR013249">
    <property type="entry name" value="RNA_pol_sigma70_r4_t2"/>
</dbReference>
<dbReference type="OrthoDB" id="9782108at2"/>
<organism evidence="7 8">
    <name type="scientific">Microbulbifer donghaiensis</name>
    <dbReference type="NCBI Taxonomy" id="494016"/>
    <lineage>
        <taxon>Bacteria</taxon>
        <taxon>Pseudomonadati</taxon>
        <taxon>Pseudomonadota</taxon>
        <taxon>Gammaproteobacteria</taxon>
        <taxon>Cellvibrionales</taxon>
        <taxon>Microbulbiferaceae</taxon>
        <taxon>Microbulbifer</taxon>
    </lineage>
</organism>
<keyword evidence="3" id="KW-0731">Sigma factor</keyword>
<evidence type="ECO:0000256" key="5">
    <source>
        <dbReference type="ARBA" id="ARBA00023163"/>
    </source>
</evidence>
<evidence type="ECO:0000256" key="2">
    <source>
        <dbReference type="ARBA" id="ARBA00023015"/>
    </source>
</evidence>
<comment type="similarity">
    <text evidence="1">Belongs to the sigma-70 factor family. ECF subfamily.</text>
</comment>
<evidence type="ECO:0000256" key="1">
    <source>
        <dbReference type="ARBA" id="ARBA00010641"/>
    </source>
</evidence>
<reference evidence="8" key="1">
    <citation type="submission" date="2016-11" db="EMBL/GenBank/DDBJ databases">
        <authorList>
            <person name="Varghese N."/>
            <person name="Submissions S."/>
        </authorList>
    </citation>
    <scope>NUCLEOTIDE SEQUENCE [LARGE SCALE GENOMIC DNA]</scope>
    <source>
        <strain evidence="8">CGMCC 1.7063</strain>
    </source>
</reference>
<keyword evidence="4" id="KW-0238">DNA-binding</keyword>
<name>A0A1M4ZTD1_9GAMM</name>
<dbReference type="EMBL" id="FQVA01000001">
    <property type="protein sequence ID" value="SHF21032.1"/>
    <property type="molecule type" value="Genomic_DNA"/>
</dbReference>
<evidence type="ECO:0000313" key="8">
    <source>
        <dbReference type="Proteomes" id="UP000184170"/>
    </source>
</evidence>
<dbReference type="CDD" id="cd06171">
    <property type="entry name" value="Sigma70_r4"/>
    <property type="match status" value="1"/>
</dbReference>
<dbReference type="InterPro" id="IPR036388">
    <property type="entry name" value="WH-like_DNA-bd_sf"/>
</dbReference>
<dbReference type="InterPro" id="IPR007627">
    <property type="entry name" value="RNA_pol_sigma70_r2"/>
</dbReference>
<dbReference type="SUPFAM" id="SSF88946">
    <property type="entry name" value="Sigma2 domain of RNA polymerase sigma factors"/>
    <property type="match status" value="1"/>
</dbReference>
<dbReference type="InterPro" id="IPR014284">
    <property type="entry name" value="RNA_pol_sigma-70_dom"/>
</dbReference>
<proteinExistence type="inferred from homology"/>
<protein>
    <submittedName>
        <fullName evidence="7">RNA polymerase sigma-70 factor, ECF subfamily</fullName>
    </submittedName>
</protein>
<gene>
    <name evidence="7" type="ORF">SAMN04487965_1637</name>
</gene>
<dbReference type="RefSeq" id="WP_084535872.1">
    <property type="nucleotide sequence ID" value="NZ_FQVA01000001.1"/>
</dbReference>
<dbReference type="InterPro" id="IPR013324">
    <property type="entry name" value="RNA_pol_sigma_r3/r4-like"/>
</dbReference>
<keyword evidence="8" id="KW-1185">Reference proteome</keyword>
<feature type="domain" description="HTH luxR-type" evidence="6">
    <location>
        <begin position="130"/>
        <end position="157"/>
    </location>
</feature>
<dbReference type="PROSITE" id="PS00622">
    <property type="entry name" value="HTH_LUXR_1"/>
    <property type="match status" value="1"/>
</dbReference>
<dbReference type="GO" id="GO:0016987">
    <property type="term" value="F:sigma factor activity"/>
    <property type="evidence" value="ECO:0007669"/>
    <property type="project" value="UniProtKB-KW"/>
</dbReference>
<dbReference type="PANTHER" id="PTHR43133">
    <property type="entry name" value="RNA POLYMERASE ECF-TYPE SIGMA FACTO"/>
    <property type="match status" value="1"/>
</dbReference>
<dbReference type="InterPro" id="IPR013325">
    <property type="entry name" value="RNA_pol_sigma_r2"/>
</dbReference>
<dbReference type="Gene3D" id="1.10.10.10">
    <property type="entry name" value="Winged helix-like DNA-binding domain superfamily/Winged helix DNA-binding domain"/>
    <property type="match status" value="1"/>
</dbReference>